<dbReference type="NCBIfam" id="TIGR01212">
    <property type="entry name" value="TIGR01212 family radical SAM protein"/>
    <property type="match status" value="1"/>
</dbReference>
<comment type="cofactor">
    <cofactor evidence="1">
        <name>[4Fe-4S] cluster</name>
        <dbReference type="ChEBI" id="CHEBI:49883"/>
    </cofactor>
</comment>
<dbReference type="InterPro" id="IPR005911">
    <property type="entry name" value="YhcC-like"/>
</dbReference>
<keyword evidence="6" id="KW-0411">Iron-sulfur</keyword>
<name>A0A645BS52_9ZZZZ</name>
<comment type="caution">
    <text evidence="8">The sequence shown here is derived from an EMBL/GenBank/DDBJ whole genome shotgun (WGS) entry which is preliminary data.</text>
</comment>
<dbReference type="SFLD" id="SFLDG01086">
    <property type="entry name" value="elongater_protein-like"/>
    <property type="match status" value="1"/>
</dbReference>
<gene>
    <name evidence="8" type="ORF">SDC9_114988</name>
</gene>
<dbReference type="SFLD" id="SFLDS00029">
    <property type="entry name" value="Radical_SAM"/>
    <property type="match status" value="1"/>
</dbReference>
<dbReference type="Pfam" id="PF04055">
    <property type="entry name" value="Radical_SAM"/>
    <property type="match status" value="1"/>
</dbReference>
<dbReference type="AlphaFoldDB" id="A0A645BS52"/>
<evidence type="ECO:0000256" key="3">
    <source>
        <dbReference type="ARBA" id="ARBA00022691"/>
    </source>
</evidence>
<dbReference type="PANTHER" id="PTHR11135:SF1">
    <property type="entry name" value="PROTEIN YHCC"/>
    <property type="match status" value="1"/>
</dbReference>
<keyword evidence="3" id="KW-0949">S-adenosyl-L-methionine</keyword>
<sequence>MESLYRSYAHHLRQTYGQAVYRIGIDAHFSCPNRQPDGSGGCAFCDGTGSASTYLRQHESRFMHDSAFQREVSEKVGRKPLALERRIELIGKQVKRGKQFIRSRYRSDSFSLYYQAYTNTYDPVDVLKALYDAGLENGPFVELIVSTRADCINDEVVALLASYRTRVKRVWVELGLQTSDEQSLSLLGRNDSVERYISAVNSLHSAGIGVCTHVILGLPGEGKDAFMRTALLLNQVQSEAVKIHNLHVCGGTRLEGWYRQGEVSVASMRRHVEHSIHFLRFLNPSMVIERMMCETPSHRLVSPRHFADKHQFLEAVRCGMSEHGYRQGDRYAR</sequence>
<dbReference type="Gene3D" id="3.80.30.20">
    <property type="entry name" value="tm_1862 like domain"/>
    <property type="match status" value="1"/>
</dbReference>
<evidence type="ECO:0000259" key="7">
    <source>
        <dbReference type="PROSITE" id="PS51918"/>
    </source>
</evidence>
<dbReference type="InterPro" id="IPR039661">
    <property type="entry name" value="ELP3"/>
</dbReference>
<feature type="domain" description="Radical SAM core" evidence="7">
    <location>
        <begin position="13"/>
        <end position="283"/>
    </location>
</feature>
<dbReference type="SFLD" id="SFLDG01091">
    <property type="entry name" value="uncharacterized_CHP01210-like"/>
    <property type="match status" value="1"/>
</dbReference>
<dbReference type="GO" id="GO:0003824">
    <property type="term" value="F:catalytic activity"/>
    <property type="evidence" value="ECO:0007669"/>
    <property type="project" value="InterPro"/>
</dbReference>
<dbReference type="InterPro" id="IPR006638">
    <property type="entry name" value="Elp3/MiaA/NifB-like_rSAM"/>
</dbReference>
<keyword evidence="2" id="KW-0004">4Fe-4S</keyword>
<evidence type="ECO:0000256" key="1">
    <source>
        <dbReference type="ARBA" id="ARBA00001966"/>
    </source>
</evidence>
<dbReference type="GO" id="GO:0046872">
    <property type="term" value="F:metal ion binding"/>
    <property type="evidence" value="ECO:0007669"/>
    <property type="project" value="UniProtKB-KW"/>
</dbReference>
<keyword evidence="4" id="KW-0479">Metal-binding</keyword>
<dbReference type="PANTHER" id="PTHR11135">
    <property type="entry name" value="HISTONE ACETYLTRANSFERASE-RELATED"/>
    <property type="match status" value="1"/>
</dbReference>
<accession>A0A645BS52</accession>
<dbReference type="EMBL" id="VSSQ01022038">
    <property type="protein sequence ID" value="MPM68062.1"/>
    <property type="molecule type" value="Genomic_DNA"/>
</dbReference>
<dbReference type="SUPFAM" id="SSF102114">
    <property type="entry name" value="Radical SAM enzymes"/>
    <property type="match status" value="1"/>
</dbReference>
<dbReference type="Pfam" id="PF16199">
    <property type="entry name" value="Radical_SAM_C"/>
    <property type="match status" value="1"/>
</dbReference>
<evidence type="ECO:0000256" key="4">
    <source>
        <dbReference type="ARBA" id="ARBA00022723"/>
    </source>
</evidence>
<dbReference type="InterPro" id="IPR032432">
    <property type="entry name" value="Radical_SAM_C"/>
</dbReference>
<dbReference type="GO" id="GO:0051539">
    <property type="term" value="F:4 iron, 4 sulfur cluster binding"/>
    <property type="evidence" value="ECO:0007669"/>
    <property type="project" value="UniProtKB-KW"/>
</dbReference>
<organism evidence="8">
    <name type="scientific">bioreactor metagenome</name>
    <dbReference type="NCBI Taxonomy" id="1076179"/>
    <lineage>
        <taxon>unclassified sequences</taxon>
        <taxon>metagenomes</taxon>
        <taxon>ecological metagenomes</taxon>
    </lineage>
</organism>
<keyword evidence="5" id="KW-0408">Iron</keyword>
<evidence type="ECO:0000313" key="8">
    <source>
        <dbReference type="EMBL" id="MPM68062.1"/>
    </source>
</evidence>
<dbReference type="PROSITE" id="PS51918">
    <property type="entry name" value="RADICAL_SAM"/>
    <property type="match status" value="1"/>
</dbReference>
<dbReference type="InterPro" id="IPR023404">
    <property type="entry name" value="rSAM_horseshoe"/>
</dbReference>
<reference evidence="8" key="1">
    <citation type="submission" date="2019-08" db="EMBL/GenBank/DDBJ databases">
        <authorList>
            <person name="Kucharzyk K."/>
            <person name="Murdoch R.W."/>
            <person name="Higgins S."/>
            <person name="Loffler F."/>
        </authorList>
    </citation>
    <scope>NUCLEOTIDE SEQUENCE</scope>
</reference>
<dbReference type="InterPro" id="IPR058240">
    <property type="entry name" value="rSAM_sf"/>
</dbReference>
<protein>
    <recommendedName>
        <fullName evidence="7">Radical SAM core domain-containing protein</fullName>
    </recommendedName>
</protein>
<evidence type="ECO:0000256" key="5">
    <source>
        <dbReference type="ARBA" id="ARBA00023004"/>
    </source>
</evidence>
<evidence type="ECO:0000256" key="6">
    <source>
        <dbReference type="ARBA" id="ARBA00023014"/>
    </source>
</evidence>
<evidence type="ECO:0000256" key="2">
    <source>
        <dbReference type="ARBA" id="ARBA00022485"/>
    </source>
</evidence>
<dbReference type="SMART" id="SM00729">
    <property type="entry name" value="Elp3"/>
    <property type="match status" value="1"/>
</dbReference>
<proteinExistence type="predicted"/>
<dbReference type="InterPro" id="IPR007197">
    <property type="entry name" value="rSAM"/>
</dbReference>